<accession>A0A0A8ZR40</accession>
<name>A0A0A8ZR40_ARUDO</name>
<protein>
    <submittedName>
        <fullName evidence="1">Uncharacterized protein</fullName>
    </submittedName>
</protein>
<sequence>MGGEAAGWRPSTS</sequence>
<evidence type="ECO:0000313" key="1">
    <source>
        <dbReference type="EMBL" id="JAD41894.1"/>
    </source>
</evidence>
<proteinExistence type="predicted"/>
<organism evidence="1">
    <name type="scientific">Arundo donax</name>
    <name type="common">Giant reed</name>
    <name type="synonym">Donax arundinaceus</name>
    <dbReference type="NCBI Taxonomy" id="35708"/>
    <lineage>
        <taxon>Eukaryota</taxon>
        <taxon>Viridiplantae</taxon>
        <taxon>Streptophyta</taxon>
        <taxon>Embryophyta</taxon>
        <taxon>Tracheophyta</taxon>
        <taxon>Spermatophyta</taxon>
        <taxon>Magnoliopsida</taxon>
        <taxon>Liliopsida</taxon>
        <taxon>Poales</taxon>
        <taxon>Poaceae</taxon>
        <taxon>PACMAD clade</taxon>
        <taxon>Arundinoideae</taxon>
        <taxon>Arundineae</taxon>
        <taxon>Arundo</taxon>
    </lineage>
</organism>
<reference evidence="1" key="1">
    <citation type="submission" date="2014-09" db="EMBL/GenBank/DDBJ databases">
        <authorList>
            <person name="Magalhaes I.L.F."/>
            <person name="Oliveira U."/>
            <person name="Santos F.R."/>
            <person name="Vidigal T.H.D.A."/>
            <person name="Brescovit A.D."/>
            <person name="Santos A.J."/>
        </authorList>
    </citation>
    <scope>NUCLEOTIDE SEQUENCE</scope>
    <source>
        <tissue evidence="1">Shoot tissue taken approximately 20 cm above the soil surface</tissue>
    </source>
</reference>
<dbReference type="EMBL" id="GBRH01256001">
    <property type="protein sequence ID" value="JAD41894.1"/>
    <property type="molecule type" value="Transcribed_RNA"/>
</dbReference>
<reference evidence="1" key="2">
    <citation type="journal article" date="2015" name="Data Brief">
        <title>Shoot transcriptome of the giant reed, Arundo donax.</title>
        <authorList>
            <person name="Barrero R.A."/>
            <person name="Guerrero F.D."/>
            <person name="Moolhuijzen P."/>
            <person name="Goolsby J.A."/>
            <person name="Tidwell J."/>
            <person name="Bellgard S.E."/>
            <person name="Bellgard M.I."/>
        </authorList>
    </citation>
    <scope>NUCLEOTIDE SEQUENCE</scope>
    <source>
        <tissue evidence="1">Shoot tissue taken approximately 20 cm above the soil surface</tissue>
    </source>
</reference>